<name>A0A182E387_ONCOC</name>
<organism evidence="3">
    <name type="scientific">Onchocerca ochengi</name>
    <name type="common">Filarial nematode worm</name>
    <dbReference type="NCBI Taxonomy" id="42157"/>
    <lineage>
        <taxon>Eukaryota</taxon>
        <taxon>Metazoa</taxon>
        <taxon>Ecdysozoa</taxon>
        <taxon>Nematoda</taxon>
        <taxon>Chromadorea</taxon>
        <taxon>Rhabditida</taxon>
        <taxon>Spirurina</taxon>
        <taxon>Spiruromorpha</taxon>
        <taxon>Filarioidea</taxon>
        <taxon>Onchocercidae</taxon>
        <taxon>Onchocerca</taxon>
    </lineage>
</organism>
<proteinExistence type="predicted"/>
<evidence type="ECO:0000313" key="3">
    <source>
        <dbReference type="WBParaSite" id="nOo.2.0.1.t02442-RA"/>
    </source>
</evidence>
<dbReference type="AlphaFoldDB" id="A0A182E387"/>
<evidence type="ECO:0000313" key="2">
    <source>
        <dbReference type="Proteomes" id="UP000271087"/>
    </source>
</evidence>
<dbReference type="STRING" id="42157.A0A182E387"/>
<evidence type="ECO:0000313" key="1">
    <source>
        <dbReference type="EMBL" id="VDK66315.1"/>
    </source>
</evidence>
<dbReference type="OrthoDB" id="5827018at2759"/>
<dbReference type="WBParaSite" id="nOo.2.0.1.t02442-RA">
    <property type="protein sequence ID" value="nOo.2.0.1.t02442-RA"/>
    <property type="gene ID" value="nOo.2.0.1.g02442"/>
</dbReference>
<reference evidence="3" key="1">
    <citation type="submission" date="2016-06" db="UniProtKB">
        <authorList>
            <consortium name="WormBaseParasite"/>
        </authorList>
    </citation>
    <scope>IDENTIFICATION</scope>
</reference>
<keyword evidence="2" id="KW-1185">Reference proteome</keyword>
<reference evidence="1 2" key="2">
    <citation type="submission" date="2018-08" db="EMBL/GenBank/DDBJ databases">
        <authorList>
            <person name="Laetsch R D."/>
            <person name="Stevens L."/>
            <person name="Kumar S."/>
            <person name="Blaxter L. M."/>
        </authorList>
    </citation>
    <scope>NUCLEOTIDE SEQUENCE [LARGE SCALE GENOMIC DNA]</scope>
</reference>
<protein>
    <submittedName>
        <fullName evidence="1 3">Uncharacterized protein</fullName>
    </submittedName>
</protein>
<gene>
    <name evidence="1" type="ORF">NOO_LOCUS2442</name>
</gene>
<dbReference type="EMBL" id="UYRW01000384">
    <property type="protein sequence ID" value="VDK66315.1"/>
    <property type="molecule type" value="Genomic_DNA"/>
</dbReference>
<accession>A0A182E387</accession>
<dbReference type="Proteomes" id="UP000271087">
    <property type="component" value="Unassembled WGS sequence"/>
</dbReference>
<sequence>MSLFLSDRGKNGRIDFYFQFSQETRRNQRFTDGSDNLSPINISTNTRVSFDQPTEPTGSVYSSAFSRLAAIDPQKTSTLRHRRTSLPVTPNAFAASRAALQSNLTEAHGLVAEMLANKDLPPTVISGLKAVATLLNPQPPSINLHFDFALPMVVENPYSGEQLLVAAH</sequence>